<dbReference type="Gene3D" id="1.10.357.10">
    <property type="entry name" value="Tetracycline Repressor, domain 2"/>
    <property type="match status" value="1"/>
</dbReference>
<dbReference type="AlphaFoldDB" id="A0A9Q4B4L9"/>
<protein>
    <submittedName>
        <fullName evidence="6">TetR/AcrR family transcriptional regulator</fullName>
    </submittedName>
</protein>
<dbReference type="SUPFAM" id="SSF46689">
    <property type="entry name" value="Homeodomain-like"/>
    <property type="match status" value="1"/>
</dbReference>
<organism evidence="6 7">
    <name type="scientific">Salipaludibacillus agaradhaerens</name>
    <name type="common">Bacillus agaradhaerens</name>
    <dbReference type="NCBI Taxonomy" id="76935"/>
    <lineage>
        <taxon>Bacteria</taxon>
        <taxon>Bacillati</taxon>
        <taxon>Bacillota</taxon>
        <taxon>Bacilli</taxon>
        <taxon>Bacillales</taxon>
        <taxon>Bacillaceae</taxon>
    </lineage>
</organism>
<dbReference type="Proteomes" id="UP001057753">
    <property type="component" value="Unassembled WGS sequence"/>
</dbReference>
<dbReference type="PANTHER" id="PTHR47506:SF3">
    <property type="entry name" value="HTH-TYPE TRANSCRIPTIONAL REGULATOR LMRA"/>
    <property type="match status" value="1"/>
</dbReference>
<evidence type="ECO:0000256" key="3">
    <source>
        <dbReference type="ARBA" id="ARBA00023163"/>
    </source>
</evidence>
<dbReference type="EMBL" id="JABXYM010000001">
    <property type="protein sequence ID" value="MCR6098248.1"/>
    <property type="molecule type" value="Genomic_DNA"/>
</dbReference>
<dbReference type="PRINTS" id="PR00455">
    <property type="entry name" value="HTHTETR"/>
</dbReference>
<evidence type="ECO:0000313" key="7">
    <source>
        <dbReference type="Proteomes" id="UP001057753"/>
    </source>
</evidence>
<accession>A0A9Q4B4L9</accession>
<keyword evidence="1" id="KW-0805">Transcription regulation</keyword>
<keyword evidence="3" id="KW-0804">Transcription</keyword>
<feature type="DNA-binding region" description="H-T-H motif" evidence="4">
    <location>
        <begin position="26"/>
        <end position="45"/>
    </location>
</feature>
<dbReference type="PROSITE" id="PS50977">
    <property type="entry name" value="HTH_TETR_2"/>
    <property type="match status" value="1"/>
</dbReference>
<evidence type="ECO:0000256" key="4">
    <source>
        <dbReference type="PROSITE-ProRule" id="PRU00335"/>
    </source>
</evidence>
<dbReference type="GO" id="GO:0003677">
    <property type="term" value="F:DNA binding"/>
    <property type="evidence" value="ECO:0007669"/>
    <property type="project" value="UniProtKB-UniRule"/>
</dbReference>
<feature type="domain" description="HTH tetR-type" evidence="5">
    <location>
        <begin position="3"/>
        <end position="63"/>
    </location>
</feature>
<dbReference type="InterPro" id="IPR009057">
    <property type="entry name" value="Homeodomain-like_sf"/>
</dbReference>
<evidence type="ECO:0000259" key="5">
    <source>
        <dbReference type="PROSITE" id="PS50977"/>
    </source>
</evidence>
<keyword evidence="7" id="KW-1185">Reference proteome</keyword>
<dbReference type="RefSeq" id="WP_257822612.1">
    <property type="nucleotide sequence ID" value="NZ_JABXYM010000001.1"/>
</dbReference>
<proteinExistence type="predicted"/>
<dbReference type="InterPro" id="IPR001647">
    <property type="entry name" value="HTH_TetR"/>
</dbReference>
<dbReference type="InterPro" id="IPR036271">
    <property type="entry name" value="Tet_transcr_reg_TetR-rel_C_sf"/>
</dbReference>
<comment type="caution">
    <text evidence="6">The sequence shown here is derived from an EMBL/GenBank/DDBJ whole genome shotgun (WGS) entry which is preliminary data.</text>
</comment>
<dbReference type="Pfam" id="PF00440">
    <property type="entry name" value="TetR_N"/>
    <property type="match status" value="1"/>
</dbReference>
<reference evidence="6" key="1">
    <citation type="submission" date="2020-06" db="EMBL/GenBank/DDBJ databases">
        <title>Insight into the genomes of haloalkaliphilic bacilli from Kenyan soda lakes.</title>
        <authorList>
            <person name="Mwirichia R."/>
            <person name="Villamizar G.C."/>
            <person name="Poehlein A."/>
            <person name="Mugweru J."/>
            <person name="Kipnyargis A."/>
            <person name="Kiplimo D."/>
            <person name="Orwa P."/>
            <person name="Daniel R."/>
        </authorList>
    </citation>
    <scope>NUCLEOTIDE SEQUENCE</scope>
    <source>
        <strain evidence="6">B1096_S55</strain>
    </source>
</reference>
<evidence type="ECO:0000313" key="6">
    <source>
        <dbReference type="EMBL" id="MCR6098248.1"/>
    </source>
</evidence>
<keyword evidence="2 4" id="KW-0238">DNA-binding</keyword>
<dbReference type="Pfam" id="PF21993">
    <property type="entry name" value="TetR_C_13_2"/>
    <property type="match status" value="1"/>
</dbReference>
<dbReference type="SUPFAM" id="SSF48498">
    <property type="entry name" value="Tetracyclin repressor-like, C-terminal domain"/>
    <property type="match status" value="1"/>
</dbReference>
<name>A0A9Q4B4L9_SALAG</name>
<sequence>MKRNSREDMIKATAYLLQSKGYFGTGLNDIIKLSGAPKGSIYYHFPNGKEQLAKEAIEWTKHSVSQFIAEKLKGYSDPTEAIQHYILDSAERFEKDSYFQGVPITAIVLETSDVSEELREACRSVFDAWHHIFADKLLNYGYEPRAAYEIAMTVNAMIQGALVICLTRNDSTPLKIVAEVIPPLLKT</sequence>
<evidence type="ECO:0000256" key="2">
    <source>
        <dbReference type="ARBA" id="ARBA00023125"/>
    </source>
</evidence>
<gene>
    <name evidence="6" type="ORF">HXA33_17070</name>
</gene>
<dbReference type="PANTHER" id="PTHR47506">
    <property type="entry name" value="TRANSCRIPTIONAL REGULATORY PROTEIN"/>
    <property type="match status" value="1"/>
</dbReference>
<evidence type="ECO:0000256" key="1">
    <source>
        <dbReference type="ARBA" id="ARBA00023015"/>
    </source>
</evidence>
<dbReference type="InterPro" id="IPR054156">
    <property type="entry name" value="YxaF_TetR_C"/>
</dbReference>